<protein>
    <submittedName>
        <fullName evidence="1">Uncharacterized protein</fullName>
    </submittedName>
</protein>
<proteinExistence type="predicted"/>
<dbReference type="EMBL" id="LAZR01012560">
    <property type="protein sequence ID" value="KKM26196.1"/>
    <property type="molecule type" value="Genomic_DNA"/>
</dbReference>
<dbReference type="AlphaFoldDB" id="A0A0F9IF18"/>
<sequence length="228" mass="24551">MAAIDGTSGIVETIATEAQHETSAAQNASAKAKITTFAKSAQKFTYQVTDGGLLPGQLQEVTYAPFGLSATEMLIESINITAVGEDVRYLVTCIVGPVTGSWAKFFSNMLVRQDLTLQVGDGQLLALLQQVESLALVEATAIRTNAFPPDVSIFIALPPAQGEMHHVRHEALALAEATRYLINQRSVIFGLMQLRPVMGDGLIPFRLCGQQIGRYGTFLLGGNIWLTN</sequence>
<name>A0A0F9IF18_9ZZZZ</name>
<organism evidence="1">
    <name type="scientific">marine sediment metagenome</name>
    <dbReference type="NCBI Taxonomy" id="412755"/>
    <lineage>
        <taxon>unclassified sequences</taxon>
        <taxon>metagenomes</taxon>
        <taxon>ecological metagenomes</taxon>
    </lineage>
</organism>
<reference evidence="1" key="1">
    <citation type="journal article" date="2015" name="Nature">
        <title>Complex archaea that bridge the gap between prokaryotes and eukaryotes.</title>
        <authorList>
            <person name="Spang A."/>
            <person name="Saw J.H."/>
            <person name="Jorgensen S.L."/>
            <person name="Zaremba-Niedzwiedzka K."/>
            <person name="Martijn J."/>
            <person name="Lind A.E."/>
            <person name="van Eijk R."/>
            <person name="Schleper C."/>
            <person name="Guy L."/>
            <person name="Ettema T.J."/>
        </authorList>
    </citation>
    <scope>NUCLEOTIDE SEQUENCE</scope>
</reference>
<accession>A0A0F9IF18</accession>
<comment type="caution">
    <text evidence="1">The sequence shown here is derived from an EMBL/GenBank/DDBJ whole genome shotgun (WGS) entry which is preliminary data.</text>
</comment>
<evidence type="ECO:0000313" key="1">
    <source>
        <dbReference type="EMBL" id="KKM26196.1"/>
    </source>
</evidence>
<gene>
    <name evidence="1" type="ORF">LCGC14_1587180</name>
</gene>